<evidence type="ECO:0000256" key="6">
    <source>
        <dbReference type="SAM" id="Phobius"/>
    </source>
</evidence>
<dbReference type="CDD" id="cd06581">
    <property type="entry name" value="TM_PBP1_LivM_like"/>
    <property type="match status" value="1"/>
</dbReference>
<accession>A0A857JF98</accession>
<gene>
    <name evidence="7" type="ORF">GT347_18035</name>
</gene>
<keyword evidence="2" id="KW-1003">Cell membrane</keyword>
<keyword evidence="8" id="KW-1185">Reference proteome</keyword>
<reference evidence="7 8" key="1">
    <citation type="submission" date="2020-01" db="EMBL/GenBank/DDBJ databases">
        <title>Genome sequencing of strain KACC 21265.</title>
        <authorList>
            <person name="Heo J."/>
            <person name="Kim S.-J."/>
            <person name="Kim J.-S."/>
            <person name="Hong S.-B."/>
            <person name="Kwon S.-W."/>
        </authorList>
    </citation>
    <scope>NUCLEOTIDE SEQUENCE [LARGE SCALE GENOMIC DNA]</scope>
    <source>
        <strain evidence="7 8">KACC 21265</strain>
    </source>
</reference>
<feature type="transmembrane region" description="Helical" evidence="6">
    <location>
        <begin position="89"/>
        <end position="109"/>
    </location>
</feature>
<dbReference type="GO" id="GO:0015658">
    <property type="term" value="F:branched-chain amino acid transmembrane transporter activity"/>
    <property type="evidence" value="ECO:0007669"/>
    <property type="project" value="InterPro"/>
</dbReference>
<feature type="transmembrane region" description="Helical" evidence="6">
    <location>
        <begin position="165"/>
        <end position="183"/>
    </location>
</feature>
<evidence type="ECO:0000256" key="5">
    <source>
        <dbReference type="ARBA" id="ARBA00023136"/>
    </source>
</evidence>
<feature type="transmembrane region" description="Helical" evidence="6">
    <location>
        <begin position="214"/>
        <end position="238"/>
    </location>
</feature>
<keyword evidence="4 6" id="KW-1133">Transmembrane helix</keyword>
<keyword evidence="5 6" id="KW-0472">Membrane</keyword>
<dbReference type="Pfam" id="PF02653">
    <property type="entry name" value="BPD_transp_2"/>
    <property type="match status" value="1"/>
</dbReference>
<keyword evidence="3 6" id="KW-0812">Transmembrane</keyword>
<evidence type="ECO:0000256" key="1">
    <source>
        <dbReference type="ARBA" id="ARBA00004651"/>
    </source>
</evidence>
<comment type="subcellular location">
    <subcellularLocation>
        <location evidence="1">Cell membrane</location>
        <topology evidence="1">Multi-pass membrane protein</topology>
    </subcellularLocation>
</comment>
<dbReference type="PANTHER" id="PTHR30482:SF10">
    <property type="entry name" value="HIGH-AFFINITY BRANCHED-CHAIN AMINO ACID TRANSPORT PROTEIN BRAE"/>
    <property type="match status" value="1"/>
</dbReference>
<dbReference type="EMBL" id="CP047650">
    <property type="protein sequence ID" value="QHJ01613.1"/>
    <property type="molecule type" value="Genomic_DNA"/>
</dbReference>
<evidence type="ECO:0000313" key="8">
    <source>
        <dbReference type="Proteomes" id="UP000464787"/>
    </source>
</evidence>
<sequence>MRGFGDRRRRQLVIALAIFVLAALSPLFVQNAYLRNVIVLTLMYAALAQAWNILGGYCGQISLGHALYFGVGAYATSKAYVGFGLLPWFGMLGGGLLAAALAVLVGYGCFRLKGHYFSIATIVIAEMGLLIAHNWEWLGAASGIQWPFGADSWATLQFARDKTPYIHFALGLLALTWFICWLIEDSRWGYWWRAVKDNADAAESLGVTVLSSKLAAAAISAFLTAVGGGFYAAFVSYVDPDSVLHFRFSLLIVLPVVLGGIGTLWGPMLGAAILIPLTEFSRSYMGGSGSGLDLMIYGALVMAVALLKPEGLVRLLPAWPWRRKAVAP</sequence>
<protein>
    <submittedName>
        <fullName evidence="7">Branched-chain amino acid ABC transporter permease</fullName>
    </submittedName>
</protein>
<dbReference type="KEGG" id="xyk:GT347_18035"/>
<dbReference type="InterPro" id="IPR043428">
    <property type="entry name" value="LivM-like"/>
</dbReference>
<dbReference type="GO" id="GO:0005886">
    <property type="term" value="C:plasma membrane"/>
    <property type="evidence" value="ECO:0007669"/>
    <property type="project" value="UniProtKB-SubCell"/>
</dbReference>
<evidence type="ECO:0000313" key="7">
    <source>
        <dbReference type="EMBL" id="QHJ01613.1"/>
    </source>
</evidence>
<name>A0A857JF98_9BURK</name>
<proteinExistence type="predicted"/>
<feature type="transmembrane region" description="Helical" evidence="6">
    <location>
        <begin position="250"/>
        <end position="277"/>
    </location>
</feature>
<evidence type="ECO:0000256" key="2">
    <source>
        <dbReference type="ARBA" id="ARBA00022475"/>
    </source>
</evidence>
<dbReference type="PANTHER" id="PTHR30482">
    <property type="entry name" value="HIGH-AFFINITY BRANCHED-CHAIN AMINO ACID TRANSPORT SYSTEM PERMEASE"/>
    <property type="match status" value="1"/>
</dbReference>
<evidence type="ECO:0000256" key="3">
    <source>
        <dbReference type="ARBA" id="ARBA00022692"/>
    </source>
</evidence>
<dbReference type="Proteomes" id="UP000464787">
    <property type="component" value="Chromosome"/>
</dbReference>
<dbReference type="InterPro" id="IPR001851">
    <property type="entry name" value="ABC_transp_permease"/>
</dbReference>
<feature type="transmembrane region" description="Helical" evidence="6">
    <location>
        <begin position="12"/>
        <end position="29"/>
    </location>
</feature>
<feature type="transmembrane region" description="Helical" evidence="6">
    <location>
        <begin position="289"/>
        <end position="307"/>
    </location>
</feature>
<dbReference type="AlphaFoldDB" id="A0A857JF98"/>
<evidence type="ECO:0000256" key="4">
    <source>
        <dbReference type="ARBA" id="ARBA00022989"/>
    </source>
</evidence>
<organism evidence="7 8">
    <name type="scientific">Xylophilus rhododendri</name>
    <dbReference type="NCBI Taxonomy" id="2697032"/>
    <lineage>
        <taxon>Bacteria</taxon>
        <taxon>Pseudomonadati</taxon>
        <taxon>Pseudomonadota</taxon>
        <taxon>Betaproteobacteria</taxon>
        <taxon>Burkholderiales</taxon>
        <taxon>Xylophilus</taxon>
    </lineage>
</organism>
<feature type="transmembrane region" description="Helical" evidence="6">
    <location>
        <begin position="116"/>
        <end position="135"/>
    </location>
</feature>